<organism evidence="4 5">
    <name type="scientific">Acetobacteroides hydrogenigenes</name>
    <dbReference type="NCBI Taxonomy" id="979970"/>
    <lineage>
        <taxon>Bacteria</taxon>
        <taxon>Pseudomonadati</taxon>
        <taxon>Bacteroidota</taxon>
        <taxon>Bacteroidia</taxon>
        <taxon>Bacteroidales</taxon>
        <taxon>Rikenellaceae</taxon>
        <taxon>Acetobacteroides</taxon>
    </lineage>
</organism>
<dbReference type="GO" id="GO:0009691">
    <property type="term" value="P:cytokinin biosynthetic process"/>
    <property type="evidence" value="ECO:0007669"/>
    <property type="project" value="UniProtKB-UniRule"/>
</dbReference>
<keyword evidence="3" id="KW-0378">Hydrolase</keyword>
<name>A0A4R2F055_9BACT</name>
<comment type="caution">
    <text evidence="4">The sequence shown here is derived from an EMBL/GenBank/DDBJ whole genome shotgun (WGS) entry which is preliminary data.</text>
</comment>
<dbReference type="OrthoDB" id="9801098at2"/>
<accession>A0A4R2F055</accession>
<evidence type="ECO:0000256" key="2">
    <source>
        <dbReference type="ARBA" id="ARBA00006763"/>
    </source>
</evidence>
<evidence type="ECO:0000313" key="5">
    <source>
        <dbReference type="Proteomes" id="UP000294830"/>
    </source>
</evidence>
<evidence type="ECO:0000256" key="1">
    <source>
        <dbReference type="ARBA" id="ARBA00000274"/>
    </source>
</evidence>
<dbReference type="EC" id="3.2.2.n1" evidence="3"/>
<dbReference type="InterPro" id="IPR031100">
    <property type="entry name" value="LOG_fam"/>
</dbReference>
<dbReference type="Gene3D" id="3.40.50.450">
    <property type="match status" value="1"/>
</dbReference>
<dbReference type="PANTHER" id="PTHR31223">
    <property type="entry name" value="LOG FAMILY PROTEIN YJL055W"/>
    <property type="match status" value="1"/>
</dbReference>
<sequence length="191" mass="21474">MKICVYCASSDKVADKYFEVAEILGRQMAREKHVLVYGGGSMGLMGRIADVMIANGGHVRGVMPRFMDQVEWSHKNISEMVLVEDMHERKKLLVEGVDAVVALPGGCGTLEELSEVITLKRLGKFTKPIIILNLDGFYDPLQMLLDRMVEERFMRPEHQRMYTFVERAEDIIPAIKSAPVWDADAIAFAAV</sequence>
<evidence type="ECO:0000256" key="3">
    <source>
        <dbReference type="RuleBase" id="RU363015"/>
    </source>
</evidence>
<comment type="catalytic activity">
    <reaction evidence="1">
        <text>AMP + H2O = D-ribose 5-phosphate + adenine</text>
        <dbReference type="Rhea" id="RHEA:20129"/>
        <dbReference type="ChEBI" id="CHEBI:15377"/>
        <dbReference type="ChEBI" id="CHEBI:16708"/>
        <dbReference type="ChEBI" id="CHEBI:78346"/>
        <dbReference type="ChEBI" id="CHEBI:456215"/>
        <dbReference type="EC" id="3.2.2.4"/>
    </reaction>
</comment>
<dbReference type="AlphaFoldDB" id="A0A4R2F055"/>
<dbReference type="RefSeq" id="WP_131838063.1">
    <property type="nucleotide sequence ID" value="NZ_SLWB01000001.1"/>
</dbReference>
<keyword evidence="5" id="KW-1185">Reference proteome</keyword>
<dbReference type="Pfam" id="PF03641">
    <property type="entry name" value="Lysine_decarbox"/>
    <property type="match status" value="1"/>
</dbReference>
<protein>
    <recommendedName>
        <fullName evidence="3">Cytokinin riboside 5'-monophosphate phosphoribohydrolase</fullName>
        <ecNumber evidence="3">3.2.2.n1</ecNumber>
    </recommendedName>
</protein>
<dbReference type="EMBL" id="SLWB01000001">
    <property type="protein sequence ID" value="TCN73293.1"/>
    <property type="molecule type" value="Genomic_DNA"/>
</dbReference>
<gene>
    <name evidence="4" type="ORF">CLV25_101516</name>
</gene>
<evidence type="ECO:0000313" key="4">
    <source>
        <dbReference type="EMBL" id="TCN73293.1"/>
    </source>
</evidence>
<dbReference type="GO" id="GO:0008714">
    <property type="term" value="F:AMP nucleosidase activity"/>
    <property type="evidence" value="ECO:0007669"/>
    <property type="project" value="UniProtKB-EC"/>
</dbReference>
<dbReference type="SUPFAM" id="SSF102405">
    <property type="entry name" value="MCP/YpsA-like"/>
    <property type="match status" value="1"/>
</dbReference>
<comment type="similarity">
    <text evidence="2 3">Belongs to the LOG family.</text>
</comment>
<dbReference type="InterPro" id="IPR005269">
    <property type="entry name" value="LOG"/>
</dbReference>
<dbReference type="PANTHER" id="PTHR31223:SF70">
    <property type="entry name" value="LOG FAMILY PROTEIN YJL055W"/>
    <property type="match status" value="1"/>
</dbReference>
<proteinExistence type="inferred from homology"/>
<keyword evidence="3" id="KW-0203">Cytokinin biosynthesis</keyword>
<dbReference type="NCBIfam" id="TIGR00730">
    <property type="entry name" value="Rossman fold protein, TIGR00730 family"/>
    <property type="match status" value="1"/>
</dbReference>
<reference evidence="4 5" key="1">
    <citation type="submission" date="2019-03" db="EMBL/GenBank/DDBJ databases">
        <title>Genomic Encyclopedia of Archaeal and Bacterial Type Strains, Phase II (KMG-II): from individual species to whole genera.</title>
        <authorList>
            <person name="Goeker M."/>
        </authorList>
    </citation>
    <scope>NUCLEOTIDE SEQUENCE [LARGE SCALE GENOMIC DNA]</scope>
    <source>
        <strain evidence="4 5">RL-C</strain>
    </source>
</reference>
<dbReference type="Proteomes" id="UP000294830">
    <property type="component" value="Unassembled WGS sequence"/>
</dbReference>
<dbReference type="GO" id="GO:0005829">
    <property type="term" value="C:cytosol"/>
    <property type="evidence" value="ECO:0007669"/>
    <property type="project" value="TreeGrafter"/>
</dbReference>